<dbReference type="OrthoDB" id="512700at2"/>
<dbReference type="CDD" id="cd17279">
    <property type="entry name" value="RMtype1_S_BmuCF2ORF3362P_TRD1-CR1_like"/>
    <property type="match status" value="1"/>
</dbReference>
<dbReference type="PANTHER" id="PTHR30408:SF12">
    <property type="entry name" value="TYPE I RESTRICTION ENZYME MJAVIII SPECIFICITY SUBUNIT"/>
    <property type="match status" value="1"/>
</dbReference>
<dbReference type="PANTHER" id="PTHR30408">
    <property type="entry name" value="TYPE-1 RESTRICTION ENZYME ECOKI SPECIFICITY PROTEIN"/>
    <property type="match status" value="1"/>
</dbReference>
<dbReference type="REBASE" id="167027">
    <property type="entry name" value="S.DpiD1ORF943P"/>
</dbReference>
<keyword evidence="4" id="KW-0175">Coiled coil</keyword>
<evidence type="ECO:0000259" key="5">
    <source>
        <dbReference type="Pfam" id="PF01420"/>
    </source>
</evidence>
<dbReference type="InterPro" id="IPR052021">
    <property type="entry name" value="Type-I_RS_S_subunit"/>
</dbReference>
<dbReference type="InterPro" id="IPR044946">
    <property type="entry name" value="Restrct_endonuc_typeI_TRD_sf"/>
</dbReference>
<organism evidence="6 7">
    <name type="scientific">Desulfovibrio piger</name>
    <dbReference type="NCBI Taxonomy" id="901"/>
    <lineage>
        <taxon>Bacteria</taxon>
        <taxon>Pseudomonadati</taxon>
        <taxon>Thermodesulfobacteriota</taxon>
        <taxon>Desulfovibrionia</taxon>
        <taxon>Desulfovibrionales</taxon>
        <taxon>Desulfovibrionaceae</taxon>
        <taxon>Desulfovibrio</taxon>
    </lineage>
</organism>
<dbReference type="AlphaFoldDB" id="A0A1K1LDN2"/>
<dbReference type="GO" id="GO:0003677">
    <property type="term" value="F:DNA binding"/>
    <property type="evidence" value="ECO:0007669"/>
    <property type="project" value="UniProtKB-KW"/>
</dbReference>
<dbReference type="InterPro" id="IPR000055">
    <property type="entry name" value="Restrct_endonuc_typeI_TRD"/>
</dbReference>
<evidence type="ECO:0000256" key="1">
    <source>
        <dbReference type="ARBA" id="ARBA00010923"/>
    </source>
</evidence>
<evidence type="ECO:0000313" key="7">
    <source>
        <dbReference type="Proteomes" id="UP000186323"/>
    </source>
</evidence>
<dbReference type="CDD" id="cd17262">
    <property type="entry name" value="RMtype1_S_Aco12261I-TRD2-CR2"/>
    <property type="match status" value="1"/>
</dbReference>
<dbReference type="GO" id="GO:0009307">
    <property type="term" value="P:DNA restriction-modification system"/>
    <property type="evidence" value="ECO:0007669"/>
    <property type="project" value="UniProtKB-KW"/>
</dbReference>
<dbReference type="RefSeq" id="WP_072333729.1">
    <property type="nucleotide sequence ID" value="NZ_LT630450.1"/>
</dbReference>
<evidence type="ECO:0000256" key="4">
    <source>
        <dbReference type="SAM" id="Coils"/>
    </source>
</evidence>
<evidence type="ECO:0000256" key="2">
    <source>
        <dbReference type="ARBA" id="ARBA00022747"/>
    </source>
</evidence>
<keyword evidence="2" id="KW-0680">Restriction system</keyword>
<feature type="coiled-coil region" evidence="4">
    <location>
        <begin position="375"/>
        <end position="402"/>
    </location>
</feature>
<name>A0A1K1LDN2_9BACT</name>
<comment type="similarity">
    <text evidence="1">Belongs to the type-I restriction system S methylase family.</text>
</comment>
<evidence type="ECO:0000313" key="6">
    <source>
        <dbReference type="EMBL" id="SFV72807.1"/>
    </source>
</evidence>
<dbReference type="KEGG" id="dpg:DESPIGER_0944"/>
<dbReference type="Gene3D" id="1.10.287.1120">
    <property type="entry name" value="Bipartite methylase S protein"/>
    <property type="match status" value="1"/>
</dbReference>
<accession>A0A1K1LDN2</accession>
<sequence length="420" mass="47259">MRQMKDSGIEWIGEIPEGWEVRKVKKIFSIVNGSTPKSDYSDFWDGDIIWVTPAEMSDDIYIIDNSKRKLTTLGYTSCGTTLVPKNSILISSRAPIGQVALAGNKLCTNQGCKALVSNDEISEKFFCYFFKIQSSALNSLGKGTTFLELSSSELGNFIVPYPPLEEQQRIADYLDAKCAHIDQCLELTRQSMEKLRAYKLSCITEAVTKGLDPDVPLKDSGVPWIGQIPVGWTLSSVRWEFENLDGRRKPISAENRTCSDAAYDYYGASGIIDKIDDFIFDETLILIGEDGANLALRNLPLVYIAKGKYWVNNHAHILKPYNTNNLYYMAYQLECVDLTNYITGSTQPKLTQSNLSKIPVVCPPLPEQERIAAYLDKKCARIDALLEEKQALLDKLAEYKKSLIFECVTGKREVPSCWNR</sequence>
<feature type="domain" description="Type I restriction modification DNA specificity" evidence="5">
    <location>
        <begin position="16"/>
        <end position="191"/>
    </location>
</feature>
<dbReference type="Proteomes" id="UP000186323">
    <property type="component" value="Chromosome I"/>
</dbReference>
<protein>
    <submittedName>
        <fullName evidence="6">Type I restriction-modification system, specificity subunit S</fullName>
        <ecNumber evidence="6">3.1.21.3</ecNumber>
    </submittedName>
</protein>
<dbReference type="Gene3D" id="3.90.220.20">
    <property type="entry name" value="DNA methylase specificity domains"/>
    <property type="match status" value="2"/>
</dbReference>
<dbReference type="EC" id="3.1.21.3" evidence="6"/>
<feature type="domain" description="Type I restriction modification DNA specificity" evidence="5">
    <location>
        <begin position="247"/>
        <end position="389"/>
    </location>
</feature>
<keyword evidence="6" id="KW-0378">Hydrolase</keyword>
<dbReference type="GO" id="GO:0009035">
    <property type="term" value="F:type I site-specific deoxyribonuclease activity"/>
    <property type="evidence" value="ECO:0007669"/>
    <property type="project" value="UniProtKB-EC"/>
</dbReference>
<gene>
    <name evidence="6" type="ORF">DESPIGER_0944</name>
</gene>
<proteinExistence type="inferred from homology"/>
<keyword evidence="7" id="KW-1185">Reference proteome</keyword>
<evidence type="ECO:0000256" key="3">
    <source>
        <dbReference type="ARBA" id="ARBA00023125"/>
    </source>
</evidence>
<dbReference type="EMBL" id="LT630450">
    <property type="protein sequence ID" value="SFV72807.1"/>
    <property type="molecule type" value="Genomic_DNA"/>
</dbReference>
<keyword evidence="3" id="KW-0238">DNA-binding</keyword>
<dbReference type="Pfam" id="PF01420">
    <property type="entry name" value="Methylase_S"/>
    <property type="match status" value="2"/>
</dbReference>
<reference evidence="7" key="1">
    <citation type="submission" date="2016-10" db="EMBL/GenBank/DDBJ databases">
        <authorList>
            <person name="Wegmann U."/>
        </authorList>
    </citation>
    <scope>NUCLEOTIDE SEQUENCE [LARGE SCALE GENOMIC DNA]</scope>
</reference>
<dbReference type="SUPFAM" id="SSF116734">
    <property type="entry name" value="DNA methylase specificity domain"/>
    <property type="match status" value="2"/>
</dbReference>